<dbReference type="Pfam" id="PF01844">
    <property type="entry name" value="HNH"/>
    <property type="match status" value="1"/>
</dbReference>
<gene>
    <name evidence="3" type="ORF">UFOVP556_16</name>
</gene>
<dbReference type="GO" id="GO:0003676">
    <property type="term" value="F:nucleic acid binding"/>
    <property type="evidence" value="ECO:0007669"/>
    <property type="project" value="InterPro"/>
</dbReference>
<name>A0A6J5MUH5_9CAUD</name>
<dbReference type="InterPro" id="IPR005021">
    <property type="entry name" value="Terminase_largesu-like"/>
</dbReference>
<protein>
    <submittedName>
        <fullName evidence="3">HNHc domain containing protein</fullName>
    </submittedName>
</protein>
<evidence type="ECO:0000259" key="2">
    <source>
        <dbReference type="SMART" id="SM00507"/>
    </source>
</evidence>
<organism evidence="3">
    <name type="scientific">uncultured Caudovirales phage</name>
    <dbReference type="NCBI Taxonomy" id="2100421"/>
    <lineage>
        <taxon>Viruses</taxon>
        <taxon>Duplodnaviria</taxon>
        <taxon>Heunggongvirae</taxon>
        <taxon>Uroviricota</taxon>
        <taxon>Caudoviricetes</taxon>
        <taxon>Peduoviridae</taxon>
        <taxon>Maltschvirus</taxon>
        <taxon>Maltschvirus maltsch</taxon>
    </lineage>
</organism>
<dbReference type="PANTHER" id="PTHR41287">
    <property type="match status" value="1"/>
</dbReference>
<dbReference type="GO" id="GO:0004519">
    <property type="term" value="F:endonuclease activity"/>
    <property type="evidence" value="ECO:0007669"/>
    <property type="project" value="InterPro"/>
</dbReference>
<dbReference type="GO" id="GO:0008270">
    <property type="term" value="F:zinc ion binding"/>
    <property type="evidence" value="ECO:0007669"/>
    <property type="project" value="InterPro"/>
</dbReference>
<dbReference type="PANTHER" id="PTHR41287:SF1">
    <property type="entry name" value="PROTEIN YMFN"/>
    <property type="match status" value="1"/>
</dbReference>
<accession>A0A6J5MUH5</accession>
<dbReference type="Gene3D" id="1.10.30.50">
    <property type="match status" value="1"/>
</dbReference>
<evidence type="ECO:0000256" key="1">
    <source>
        <dbReference type="SAM" id="MobiDB-lite"/>
    </source>
</evidence>
<dbReference type="CDD" id="cd00085">
    <property type="entry name" value="HNHc"/>
    <property type="match status" value="1"/>
</dbReference>
<sequence length="590" mass="64732">MRNRLIVLEHEPVCHWCQKAKSTEADHLIETDRGGTDDIDNLVGSCKPCNATRGNRYLNNKRAQQQHSRAEHLGLQKNAQKTKKPKNNDNFLKNEKKMTPTPFSNISRNSHDSVQDLCESAGTVGVGIEQPRLVTPTGAFGSYSGLVGAWSEAHLGRTLFPWQMNALDGALEHDEAGNFISSTALISTGRQNGKTTMLSALVGFCLTELPRIWGRPVRIMSTAHELGLATEVFEDLREVFELLEESGLAKVTWAYGRHQVKMLDGSVYKVNSATGKKHGGTWDILIVDELWAISESTYFGALKPSQIAVPSPLAFLVSTAGDESSRAFLKLREQALGVIDSGERSDLFMAEWSLPTGVSPDDPQYWGYANPALGRTITMKGLESAAAAPDRSQYLRAHCNLWVAAANSWINPGEWAKRYTTNQILTGVNSVLAVDSSVDDSKYVGILCGLNSDGDIVASVAFTCETNRQMWRHIERLMEDPKLKLAITPTLDLHTPEPLIRRRSLWGYAEMIKYTGLVKSMITEGRLLHTGEEMLAEHVNRATLVKANGAVVLSSQKSPGPIECARCLVAAASLVSRPTQSGRAMMGSAR</sequence>
<dbReference type="SMART" id="SM00507">
    <property type="entry name" value="HNHc"/>
    <property type="match status" value="1"/>
</dbReference>
<dbReference type="InterPro" id="IPR002711">
    <property type="entry name" value="HNH"/>
</dbReference>
<dbReference type="Gene3D" id="3.40.50.300">
    <property type="entry name" value="P-loop containing nucleotide triphosphate hydrolases"/>
    <property type="match status" value="1"/>
</dbReference>
<dbReference type="InterPro" id="IPR046462">
    <property type="entry name" value="TerL_nuclease"/>
</dbReference>
<evidence type="ECO:0000313" key="3">
    <source>
        <dbReference type="EMBL" id="CAB4149651.1"/>
    </source>
</evidence>
<proteinExistence type="predicted"/>
<dbReference type="InterPro" id="IPR003615">
    <property type="entry name" value="HNH_nuc"/>
</dbReference>
<dbReference type="EMBL" id="LR796530">
    <property type="protein sequence ID" value="CAB4149651.1"/>
    <property type="molecule type" value="Genomic_DNA"/>
</dbReference>
<dbReference type="InterPro" id="IPR027417">
    <property type="entry name" value="P-loop_NTPase"/>
</dbReference>
<dbReference type="Pfam" id="PF20441">
    <property type="entry name" value="TerL_nuclease"/>
    <property type="match status" value="1"/>
</dbReference>
<reference evidence="3" key="1">
    <citation type="submission" date="2020-04" db="EMBL/GenBank/DDBJ databases">
        <authorList>
            <person name="Chiriac C."/>
            <person name="Salcher M."/>
            <person name="Ghai R."/>
            <person name="Kavagutti S V."/>
        </authorList>
    </citation>
    <scope>NUCLEOTIDE SEQUENCE</scope>
</reference>
<feature type="domain" description="HNH nuclease" evidence="2">
    <location>
        <begin position="2"/>
        <end position="51"/>
    </location>
</feature>
<feature type="region of interest" description="Disordered" evidence="1">
    <location>
        <begin position="64"/>
        <end position="108"/>
    </location>
</feature>